<feature type="transmembrane region" description="Helical" evidence="6">
    <location>
        <begin position="496"/>
        <end position="513"/>
    </location>
</feature>
<feature type="transmembrane region" description="Helical" evidence="6">
    <location>
        <begin position="339"/>
        <end position="357"/>
    </location>
</feature>
<evidence type="ECO:0000313" key="8">
    <source>
        <dbReference type="EMBL" id="KAL1310517.1"/>
    </source>
</evidence>
<keyword evidence="9" id="KW-1185">Reference proteome</keyword>
<dbReference type="PANTHER" id="PTHR23502">
    <property type="entry name" value="MAJOR FACILITATOR SUPERFAMILY"/>
    <property type="match status" value="1"/>
</dbReference>
<organism evidence="8 9">
    <name type="scientific">Neodothiora populina</name>
    <dbReference type="NCBI Taxonomy" id="2781224"/>
    <lineage>
        <taxon>Eukaryota</taxon>
        <taxon>Fungi</taxon>
        <taxon>Dikarya</taxon>
        <taxon>Ascomycota</taxon>
        <taxon>Pezizomycotina</taxon>
        <taxon>Dothideomycetes</taxon>
        <taxon>Dothideomycetidae</taxon>
        <taxon>Dothideales</taxon>
        <taxon>Dothioraceae</taxon>
        <taxon>Neodothiora</taxon>
    </lineage>
</organism>
<feature type="transmembrane region" description="Helical" evidence="6">
    <location>
        <begin position="97"/>
        <end position="121"/>
    </location>
</feature>
<gene>
    <name evidence="8" type="ORF">AAFC00_000802</name>
</gene>
<keyword evidence="2 6" id="KW-0812">Transmembrane</keyword>
<dbReference type="GeneID" id="95974505"/>
<sequence length="558" mass="61448">MAVQDVEEKDIEQSFDLRNTSDASIDIKAASNDRFDADPSPSSVVKPEDESKVPEPATIEVKGPRALPRFARRGWLAKLSVVAEVEEPKDYARGTKWFITFIVAVAAAAAPIGSGIVLPALTDIAKAFNSTAFVTNLSVSFYMLSMAIFPLFWSSFSEILGRRTIYLSSFLVYFVFNVLSAESQNIAMFLVMRILSGGASASVQAVGAGTIADIWEVKERGRAMGIFYLGPLCGPLIAPIVGGALAQGLGWRSTMWFQVIYGVVIWFLVLFFLPETLKVRKAIAVEAQQQVTADEEMHTLSRTTTRQSVKLKTKKYAAMFRTCFIDPLAIILNLRSPPVALVVYYASATFGSLYVLNVSVQQTFEASPYNYSTIIVGLLYVPNSLGYIVSSILGGKWVDYIMHREARKAGRHDSEGGLILQPEDRMRENAWLGALMYPAALLWYGWSAQAGVLWICPMIANFFFGVGTMLVFGIVTTMLTEFMPDRASHGIALNNFIRNIFACVGSLVAEPIIKAIGNGWLFTILGCWTLISGPLVIWSIMKFGDRWRESARKRAGAG</sequence>
<keyword evidence="3 6" id="KW-1133">Transmembrane helix</keyword>
<feature type="transmembrane region" description="Helical" evidence="6">
    <location>
        <begin position="429"/>
        <end position="446"/>
    </location>
</feature>
<feature type="transmembrane region" description="Helical" evidence="6">
    <location>
        <begin position="165"/>
        <end position="181"/>
    </location>
</feature>
<name>A0ABR3PLR8_9PEZI</name>
<dbReference type="RefSeq" id="XP_069203366.1">
    <property type="nucleotide sequence ID" value="XM_069347519.1"/>
</dbReference>
<comment type="subcellular location">
    <subcellularLocation>
        <location evidence="1">Membrane</location>
        <topology evidence="1">Multi-pass membrane protein</topology>
    </subcellularLocation>
</comment>
<dbReference type="InterPro" id="IPR036259">
    <property type="entry name" value="MFS_trans_sf"/>
</dbReference>
<dbReference type="Gene3D" id="1.20.1250.20">
    <property type="entry name" value="MFS general substrate transporter like domains"/>
    <property type="match status" value="1"/>
</dbReference>
<dbReference type="InterPro" id="IPR011701">
    <property type="entry name" value="MFS"/>
</dbReference>
<dbReference type="CDD" id="cd17323">
    <property type="entry name" value="MFS_Tpo1_MDR_like"/>
    <property type="match status" value="1"/>
</dbReference>
<dbReference type="EMBL" id="JBFMKM010000003">
    <property type="protein sequence ID" value="KAL1310517.1"/>
    <property type="molecule type" value="Genomic_DNA"/>
</dbReference>
<dbReference type="SUPFAM" id="SSF103473">
    <property type="entry name" value="MFS general substrate transporter"/>
    <property type="match status" value="1"/>
</dbReference>
<protein>
    <recommendedName>
        <fullName evidence="7">Major facilitator superfamily (MFS) profile domain-containing protein</fullName>
    </recommendedName>
</protein>
<feature type="transmembrane region" description="Helical" evidence="6">
    <location>
        <begin position="255"/>
        <end position="273"/>
    </location>
</feature>
<feature type="region of interest" description="Disordered" evidence="5">
    <location>
        <begin position="28"/>
        <end position="54"/>
    </location>
</feature>
<evidence type="ECO:0000256" key="1">
    <source>
        <dbReference type="ARBA" id="ARBA00004141"/>
    </source>
</evidence>
<feature type="domain" description="Major facilitator superfamily (MFS) profile" evidence="7">
    <location>
        <begin position="99"/>
        <end position="544"/>
    </location>
</feature>
<proteinExistence type="predicted"/>
<dbReference type="Proteomes" id="UP001562354">
    <property type="component" value="Unassembled WGS sequence"/>
</dbReference>
<evidence type="ECO:0000256" key="3">
    <source>
        <dbReference type="ARBA" id="ARBA00022989"/>
    </source>
</evidence>
<feature type="transmembrane region" description="Helical" evidence="6">
    <location>
        <begin position="187"/>
        <end position="214"/>
    </location>
</feature>
<comment type="caution">
    <text evidence="8">The sequence shown here is derived from an EMBL/GenBank/DDBJ whole genome shotgun (WGS) entry which is preliminary data.</text>
</comment>
<feature type="transmembrane region" description="Helical" evidence="6">
    <location>
        <begin position="452"/>
        <end position="475"/>
    </location>
</feature>
<evidence type="ECO:0000313" key="9">
    <source>
        <dbReference type="Proteomes" id="UP001562354"/>
    </source>
</evidence>
<dbReference type="PANTHER" id="PTHR23502:SF5">
    <property type="entry name" value="QUINIDINE RESISTANCE PROTEIN 3"/>
    <property type="match status" value="1"/>
</dbReference>
<evidence type="ECO:0000256" key="2">
    <source>
        <dbReference type="ARBA" id="ARBA00022692"/>
    </source>
</evidence>
<reference evidence="8 9" key="1">
    <citation type="submission" date="2024-07" db="EMBL/GenBank/DDBJ databases">
        <title>Draft sequence of the Neodothiora populina.</title>
        <authorList>
            <person name="Drown D.D."/>
            <person name="Schuette U.S."/>
            <person name="Buechlein A.B."/>
            <person name="Rusch D.R."/>
            <person name="Winton L.W."/>
            <person name="Adams G.A."/>
        </authorList>
    </citation>
    <scope>NUCLEOTIDE SEQUENCE [LARGE SCALE GENOMIC DNA]</scope>
    <source>
        <strain evidence="8 9">CPC 39397</strain>
    </source>
</reference>
<evidence type="ECO:0000256" key="5">
    <source>
        <dbReference type="SAM" id="MobiDB-lite"/>
    </source>
</evidence>
<dbReference type="InterPro" id="IPR020846">
    <property type="entry name" value="MFS_dom"/>
</dbReference>
<feature type="transmembrane region" description="Helical" evidence="6">
    <location>
        <begin position="133"/>
        <end position="153"/>
    </location>
</feature>
<dbReference type="PROSITE" id="PS50850">
    <property type="entry name" value="MFS"/>
    <property type="match status" value="1"/>
</dbReference>
<accession>A0ABR3PLR8</accession>
<evidence type="ECO:0000256" key="4">
    <source>
        <dbReference type="ARBA" id="ARBA00023136"/>
    </source>
</evidence>
<feature type="transmembrane region" description="Helical" evidence="6">
    <location>
        <begin position="519"/>
        <end position="544"/>
    </location>
</feature>
<feature type="transmembrane region" description="Helical" evidence="6">
    <location>
        <begin position="226"/>
        <end position="249"/>
    </location>
</feature>
<dbReference type="Pfam" id="PF07690">
    <property type="entry name" value="MFS_1"/>
    <property type="match status" value="1"/>
</dbReference>
<feature type="transmembrane region" description="Helical" evidence="6">
    <location>
        <begin position="369"/>
        <end position="394"/>
    </location>
</feature>
<evidence type="ECO:0000259" key="7">
    <source>
        <dbReference type="PROSITE" id="PS50850"/>
    </source>
</evidence>
<keyword evidence="4 6" id="KW-0472">Membrane</keyword>
<evidence type="ECO:0000256" key="6">
    <source>
        <dbReference type="SAM" id="Phobius"/>
    </source>
</evidence>